<dbReference type="InterPro" id="IPR051549">
    <property type="entry name" value="PEP_Utilizing_Enz"/>
</dbReference>
<evidence type="ECO:0000313" key="2">
    <source>
        <dbReference type="EMBL" id="KKQ27063.1"/>
    </source>
</evidence>
<dbReference type="STRING" id="1619046.US42_C0015G0006"/>
<proteinExistence type="predicted"/>
<dbReference type="InterPro" id="IPR008279">
    <property type="entry name" value="PEP-util_enz_mobile_dom"/>
</dbReference>
<comment type="caution">
    <text evidence="2">The sequence shown here is derived from an EMBL/GenBank/DDBJ whole genome shotgun (WGS) entry which is preliminary data.</text>
</comment>
<reference evidence="2 3" key="1">
    <citation type="journal article" date="2015" name="Nature">
        <title>rRNA introns, odd ribosomes, and small enigmatic genomes across a large radiation of phyla.</title>
        <authorList>
            <person name="Brown C.T."/>
            <person name="Hug L.A."/>
            <person name="Thomas B.C."/>
            <person name="Sharon I."/>
            <person name="Castelle C.J."/>
            <person name="Singh A."/>
            <person name="Wilkins M.J."/>
            <person name="Williams K.H."/>
            <person name="Banfield J.F."/>
        </authorList>
    </citation>
    <scope>NUCLEOTIDE SEQUENCE [LARGE SCALE GENOMIC DNA]</scope>
</reference>
<accession>A0A0G0G7H0</accession>
<dbReference type="GO" id="GO:0016772">
    <property type="term" value="F:transferase activity, transferring phosphorus-containing groups"/>
    <property type="evidence" value="ECO:0007669"/>
    <property type="project" value="InterPro"/>
</dbReference>
<evidence type="ECO:0000259" key="1">
    <source>
        <dbReference type="Pfam" id="PF00391"/>
    </source>
</evidence>
<dbReference type="Gene3D" id="3.50.30.10">
    <property type="entry name" value="Phosphohistidine domain"/>
    <property type="match status" value="1"/>
</dbReference>
<organism evidence="2 3">
    <name type="scientific">Candidatus Magasanikbacteria bacterium GW2011_GWC2_37_14</name>
    <dbReference type="NCBI Taxonomy" id="1619046"/>
    <lineage>
        <taxon>Bacteria</taxon>
        <taxon>Candidatus Magasanikiibacteriota</taxon>
    </lineage>
</organism>
<feature type="domain" description="PEP-utilising enzyme mobile" evidence="1">
    <location>
        <begin position="288"/>
        <end position="357"/>
    </location>
</feature>
<protein>
    <recommendedName>
        <fullName evidence="1">PEP-utilising enzyme mobile domain-containing protein</fullName>
    </recommendedName>
</protein>
<dbReference type="InterPro" id="IPR036637">
    <property type="entry name" value="Phosphohistidine_dom_sf"/>
</dbReference>
<dbReference type="Proteomes" id="UP000034849">
    <property type="component" value="Unassembled WGS sequence"/>
</dbReference>
<dbReference type="PANTHER" id="PTHR43615:SF1">
    <property type="entry name" value="PPDK_N DOMAIN-CONTAINING PROTEIN"/>
    <property type="match status" value="1"/>
</dbReference>
<dbReference type="Pfam" id="PF00391">
    <property type="entry name" value="PEP-utilizers"/>
    <property type="match status" value="1"/>
</dbReference>
<evidence type="ECO:0000313" key="3">
    <source>
        <dbReference type="Proteomes" id="UP000034849"/>
    </source>
</evidence>
<name>A0A0G0G7H0_9BACT</name>
<dbReference type="PANTHER" id="PTHR43615">
    <property type="entry name" value="PHOSPHOENOLPYRUVATE SYNTHASE-RELATED"/>
    <property type="match status" value="1"/>
</dbReference>
<dbReference type="EMBL" id="LBSX01000015">
    <property type="protein sequence ID" value="KKQ27063.1"/>
    <property type="molecule type" value="Genomic_DNA"/>
</dbReference>
<sequence>MKITEIIDSKMPSITEWLEKTGMPNIQEFRQEDNNKRDRLEILNQTIGINYDKPIKLLATDISQNTEKFQQILKENGNDKCALRLSPIVKDLPKLRVRGKTLIQNLEWFKNLDINPEDYKAEIIPHNDNTSFSGIILINDLGIFGEIVPGPHWQLTQGFFENKPLIFSYKNDLWHFSYIEPTIQKVLTSVLESLKVENLELQKELTEKLAAKFNEDQQLKGYFEFVVWPPDNNISFIDYNRVLYEKLKNSDYSWNDPGSKLAGIPASPGKAQGIVKIINDPTKDSLTTDNIIVCDMTTVEYLPLMAKAAGIITKQGNILCHAAIAARELGKPCIVQVGNKISELKNDDKILMNGTTGLIEKITP</sequence>
<gene>
    <name evidence="2" type="ORF">US42_C0015G0006</name>
</gene>
<dbReference type="AlphaFoldDB" id="A0A0G0G7H0"/>
<dbReference type="SUPFAM" id="SSF52009">
    <property type="entry name" value="Phosphohistidine domain"/>
    <property type="match status" value="1"/>
</dbReference>